<gene>
    <name evidence="1" type="ORF">ACWI_33030</name>
</gene>
<reference evidence="1 2" key="1">
    <citation type="submission" date="2015-09" db="EMBL/GenBank/DDBJ databases">
        <title>Genome sequence of Acetobacterium wieringae DSM 1911.</title>
        <authorList>
            <person name="Poehlein A."/>
            <person name="Bengelsdorf F.R."/>
            <person name="Schiel-Bengelsdorf B."/>
            <person name="Duerre P."/>
            <person name="Daniel R."/>
        </authorList>
    </citation>
    <scope>NUCLEOTIDE SEQUENCE [LARGE SCALE GENOMIC DNA]</scope>
    <source>
        <strain evidence="1 2">DSM 1911</strain>
    </source>
</reference>
<comment type="caution">
    <text evidence="1">The sequence shown here is derived from an EMBL/GenBank/DDBJ whole genome shotgun (WGS) entry which is preliminary data.</text>
</comment>
<proteinExistence type="predicted"/>
<evidence type="ECO:0000313" key="2">
    <source>
        <dbReference type="Proteomes" id="UP000176244"/>
    </source>
</evidence>
<dbReference type="STRING" id="52694.ACWI_33030"/>
<accession>A0A1F2PCX2</accession>
<evidence type="ECO:0000313" key="1">
    <source>
        <dbReference type="EMBL" id="OFV69259.1"/>
    </source>
</evidence>
<dbReference type="EMBL" id="LKEU01000043">
    <property type="protein sequence ID" value="OFV69259.1"/>
    <property type="molecule type" value="Genomic_DNA"/>
</dbReference>
<dbReference type="AlphaFoldDB" id="A0A1F2PCX2"/>
<organism evidence="1 2">
    <name type="scientific">Acetobacterium wieringae</name>
    <dbReference type="NCBI Taxonomy" id="52694"/>
    <lineage>
        <taxon>Bacteria</taxon>
        <taxon>Bacillati</taxon>
        <taxon>Bacillota</taxon>
        <taxon>Clostridia</taxon>
        <taxon>Eubacteriales</taxon>
        <taxon>Eubacteriaceae</taxon>
        <taxon>Acetobacterium</taxon>
    </lineage>
</organism>
<protein>
    <recommendedName>
        <fullName evidence="3">DUF3168 domain-containing protein</fullName>
    </recommendedName>
</protein>
<name>A0A1F2PCX2_9FIRM</name>
<sequence>MVGYMTLADVKNALLGVLPGKVYHHFAATGAVAPYIVWAEDGQSGSLYGDGKMVKQVMEGTIDLFTKQEYDPLFSEIQHALNNAGIGFRLNSVQFEEDTQIFHHEWVWNIPMGV</sequence>
<dbReference type="OrthoDB" id="2057564at2"/>
<dbReference type="Proteomes" id="UP000176244">
    <property type="component" value="Unassembled WGS sequence"/>
</dbReference>
<evidence type="ECO:0008006" key="3">
    <source>
        <dbReference type="Google" id="ProtNLM"/>
    </source>
</evidence>